<comment type="similarity">
    <text evidence="5 17">Belongs to the folylpolyglutamate synthase family.</text>
</comment>
<proteinExistence type="inferred from homology"/>
<dbReference type="GO" id="GO:0046872">
    <property type="term" value="F:metal ion binding"/>
    <property type="evidence" value="ECO:0007669"/>
    <property type="project" value="UniProtKB-KW"/>
</dbReference>
<dbReference type="InterPro" id="IPR036615">
    <property type="entry name" value="Mur_ligase_C_dom_sf"/>
</dbReference>
<dbReference type="GO" id="GO:0005524">
    <property type="term" value="F:ATP binding"/>
    <property type="evidence" value="ECO:0007669"/>
    <property type="project" value="UniProtKB-KW"/>
</dbReference>
<evidence type="ECO:0000256" key="18">
    <source>
        <dbReference type="PIRSR" id="PIRSR038895-1"/>
    </source>
</evidence>
<evidence type="ECO:0000256" key="13">
    <source>
        <dbReference type="ARBA" id="ARBA00022842"/>
    </source>
</evidence>
<keyword evidence="15" id="KW-0472">Membrane</keyword>
<keyword evidence="9 19" id="KW-0479">Metal-binding</keyword>
<organism evidence="20 21">
    <name type="scientific">Friedmanniomyces endolithicus</name>
    <dbReference type="NCBI Taxonomy" id="329885"/>
    <lineage>
        <taxon>Eukaryota</taxon>
        <taxon>Fungi</taxon>
        <taxon>Dikarya</taxon>
        <taxon>Ascomycota</taxon>
        <taxon>Pezizomycotina</taxon>
        <taxon>Dothideomycetes</taxon>
        <taxon>Dothideomycetidae</taxon>
        <taxon>Mycosphaerellales</taxon>
        <taxon>Teratosphaeriaceae</taxon>
        <taxon>Friedmanniomyces</taxon>
    </lineage>
</organism>
<evidence type="ECO:0000256" key="4">
    <source>
        <dbReference type="ARBA" id="ARBA00005150"/>
    </source>
</evidence>
<sequence>MSIRALCYICVRQSTIRGRFFSTMNGERDYNAAVQSLNSLQSNFSAVEAIRKQGPGWNERALPEMRSWVRRIGYEPSDFDKLNLIHIAGTKGKGSTSSFISSILAQYLPTAKSVHAERLPTSVGLYTSPHLRFVRERIQVDGRPLSEEQFAKYFWEVWDRLEATPPVGEKHEARNISGKPVYFHYLTLMALHCYMQEKVGTAVIECGIGGEYDTTNILEKPLTTGVTSLGIDHVAMLGDTIESIAWHKAGIFKPGVPAFTVPQPEQALAVLYERAQQTGTELRVVDEHPALRHLELGLQGDFQRINASLAIAICASHLSRLGYIAANSVFDQAFELPEEFIKGLETVHLGGRCETRQDADLKALTWYIDGGHTLESIEMAGRWFATTTTSDKSATRILVFNQQARDAPALARRLHTTLATALRDVRPFQHAIFCPNTTYKGAGYKADLVSMNTSKDDVDSLRVQRELAHAYDEIDPEATVHVLGTIEEAVVRARELAGGKPAEVLVTGSLHLIGGLIEVLESETERAHESRS</sequence>
<dbReference type="FunFam" id="3.40.1190.10:FF:000009">
    <property type="entry name" value="Folylpolyglutamate synthase"/>
    <property type="match status" value="1"/>
</dbReference>
<keyword evidence="12 18" id="KW-0067">ATP-binding</keyword>
<comment type="caution">
    <text evidence="20">The sequence shown here is derived from an EMBL/GenBank/DDBJ whole genome shotgun (WGS) entry which is preliminary data.</text>
</comment>
<dbReference type="PROSITE" id="PS01012">
    <property type="entry name" value="FOLYLPOLYGLU_SYNT_2"/>
    <property type="match status" value="1"/>
</dbReference>
<evidence type="ECO:0000256" key="10">
    <source>
        <dbReference type="ARBA" id="ARBA00022741"/>
    </source>
</evidence>
<dbReference type="Proteomes" id="UP000310066">
    <property type="component" value="Unassembled WGS sequence"/>
</dbReference>
<dbReference type="GO" id="GO:0005829">
    <property type="term" value="C:cytosol"/>
    <property type="evidence" value="ECO:0007669"/>
    <property type="project" value="TreeGrafter"/>
</dbReference>
<dbReference type="GO" id="GO:0005759">
    <property type="term" value="C:mitochondrial matrix"/>
    <property type="evidence" value="ECO:0007669"/>
    <property type="project" value="UniProtKB-SubCell"/>
</dbReference>
<feature type="binding site" evidence="19">
    <location>
        <position position="233"/>
    </location>
    <ligand>
        <name>Mg(2+)</name>
        <dbReference type="ChEBI" id="CHEBI:18420"/>
        <label>1</label>
    </ligand>
</feature>
<dbReference type="InterPro" id="IPR018109">
    <property type="entry name" value="Folylpolyglutamate_synth_CS"/>
</dbReference>
<keyword evidence="7 17" id="KW-0554">One-carbon metabolism</keyword>
<protein>
    <recommendedName>
        <fullName evidence="17">Folylpolyglutamate synthase</fullName>
        <ecNumber evidence="17">6.3.2.17</ecNumber>
    </recommendedName>
    <alternativeName>
        <fullName evidence="17">Folylpoly-gamma-glutamate synthetase</fullName>
    </alternativeName>
    <alternativeName>
        <fullName evidence="17">Tetrahydrofolylpolyglutamate synthase</fullName>
    </alternativeName>
</protein>
<evidence type="ECO:0000256" key="8">
    <source>
        <dbReference type="ARBA" id="ARBA00022598"/>
    </source>
</evidence>
<dbReference type="EC" id="6.3.2.17" evidence="17"/>
<feature type="binding site" evidence="19">
    <location>
        <position position="205"/>
    </location>
    <ligand>
        <name>Mg(2+)</name>
        <dbReference type="ChEBI" id="CHEBI:18420"/>
        <label>1</label>
    </ligand>
</feature>
<evidence type="ECO:0000256" key="12">
    <source>
        <dbReference type="ARBA" id="ARBA00022840"/>
    </source>
</evidence>
<evidence type="ECO:0000313" key="21">
    <source>
        <dbReference type="Proteomes" id="UP000310066"/>
    </source>
</evidence>
<dbReference type="PANTHER" id="PTHR11136">
    <property type="entry name" value="FOLYLPOLYGLUTAMATE SYNTHASE-RELATED"/>
    <property type="match status" value="1"/>
</dbReference>
<evidence type="ECO:0000256" key="3">
    <source>
        <dbReference type="ARBA" id="ARBA00004496"/>
    </source>
</evidence>
<dbReference type="PANTHER" id="PTHR11136:SF5">
    <property type="entry name" value="FOLYLPOLYGLUTAMATE SYNTHASE, MITOCHONDRIAL"/>
    <property type="match status" value="1"/>
</dbReference>
<dbReference type="Gene3D" id="3.90.190.20">
    <property type="entry name" value="Mur ligase, C-terminal domain"/>
    <property type="match status" value="1"/>
</dbReference>
<dbReference type="InterPro" id="IPR023600">
    <property type="entry name" value="Folylpolyglutamate_synth_euk"/>
</dbReference>
<keyword evidence="13 19" id="KW-0460">Magnesium</keyword>
<evidence type="ECO:0000256" key="15">
    <source>
        <dbReference type="ARBA" id="ARBA00023136"/>
    </source>
</evidence>
<gene>
    <name evidence="20" type="ORF">B0A54_13781</name>
</gene>
<dbReference type="InterPro" id="IPR001645">
    <property type="entry name" value="Folylpolyglutamate_synth"/>
</dbReference>
<keyword evidence="11" id="KW-0999">Mitochondrion inner membrane</keyword>
<dbReference type="SUPFAM" id="SSF53244">
    <property type="entry name" value="MurD-like peptide ligases, peptide-binding domain"/>
    <property type="match status" value="1"/>
</dbReference>
<keyword evidence="14" id="KW-0496">Mitochondrion</keyword>
<dbReference type="Gene3D" id="3.40.1190.10">
    <property type="entry name" value="Mur-like, catalytic domain"/>
    <property type="match status" value="1"/>
</dbReference>
<evidence type="ECO:0000256" key="19">
    <source>
        <dbReference type="PIRSR" id="PIRSR038895-2"/>
    </source>
</evidence>
<evidence type="ECO:0000256" key="1">
    <source>
        <dbReference type="ARBA" id="ARBA00004273"/>
    </source>
</evidence>
<comment type="catalytic activity">
    <reaction evidence="16 17">
        <text>(6S)-5,6,7,8-tetrahydrofolyl-(gamma-L-Glu)(n) + L-glutamate + ATP = (6S)-5,6,7,8-tetrahydrofolyl-(gamma-L-Glu)(n+1) + ADP + phosphate + H(+)</text>
        <dbReference type="Rhea" id="RHEA:10580"/>
        <dbReference type="Rhea" id="RHEA-COMP:14738"/>
        <dbReference type="Rhea" id="RHEA-COMP:14740"/>
        <dbReference type="ChEBI" id="CHEBI:15378"/>
        <dbReference type="ChEBI" id="CHEBI:29985"/>
        <dbReference type="ChEBI" id="CHEBI:30616"/>
        <dbReference type="ChEBI" id="CHEBI:43474"/>
        <dbReference type="ChEBI" id="CHEBI:141005"/>
        <dbReference type="ChEBI" id="CHEBI:456216"/>
        <dbReference type="EC" id="6.3.2.17"/>
    </reaction>
</comment>
<dbReference type="GO" id="GO:0004326">
    <property type="term" value="F:tetrahydrofolylpolyglutamate synthase activity"/>
    <property type="evidence" value="ECO:0007669"/>
    <property type="project" value="UniProtKB-EC"/>
</dbReference>
<dbReference type="GO" id="GO:0006730">
    <property type="term" value="P:one-carbon metabolic process"/>
    <property type="evidence" value="ECO:0007669"/>
    <property type="project" value="UniProtKB-KW"/>
</dbReference>
<reference evidence="20 21" key="1">
    <citation type="submission" date="2017-03" db="EMBL/GenBank/DDBJ databases">
        <title>Genomes of endolithic fungi from Antarctica.</title>
        <authorList>
            <person name="Coleine C."/>
            <person name="Masonjones S."/>
            <person name="Stajich J.E."/>
        </authorList>
    </citation>
    <scope>NUCLEOTIDE SEQUENCE [LARGE SCALE GENOMIC DNA]</scope>
    <source>
        <strain evidence="20 21">CCFEE 5311</strain>
    </source>
</reference>
<comment type="subcellular location">
    <subcellularLocation>
        <location evidence="3">Cytoplasm</location>
    </subcellularLocation>
    <subcellularLocation>
        <location evidence="1">Mitochondrion inner membrane</location>
    </subcellularLocation>
    <subcellularLocation>
        <location evidence="2">Mitochondrion matrix</location>
    </subcellularLocation>
</comment>
<accession>A0A4U0UGY3</accession>
<evidence type="ECO:0000313" key="20">
    <source>
        <dbReference type="EMBL" id="TKA34637.1"/>
    </source>
</evidence>
<comment type="function">
    <text evidence="17">Catalyzes conversion of folates to polyglutamate derivatives allowing concentration of folate compounds in the cell and the intracellular retention of these cofactors, which are important substrates for most of the folate-dependent enzymes that are involved in one-carbon transfer reactions involved in purine, pyrimidine and amino acid synthesis.</text>
</comment>
<evidence type="ECO:0000256" key="2">
    <source>
        <dbReference type="ARBA" id="ARBA00004305"/>
    </source>
</evidence>
<feature type="binding site" evidence="18">
    <location>
        <position position="352"/>
    </location>
    <ligand>
        <name>ATP</name>
        <dbReference type="ChEBI" id="CHEBI:30616"/>
    </ligand>
</feature>
<comment type="cofactor">
    <cofactor evidence="17">
        <name>a monovalent cation</name>
        <dbReference type="ChEBI" id="CHEBI:60242"/>
    </cofactor>
    <text evidence="17">A monovalent cation.</text>
</comment>
<dbReference type="PIRSF" id="PIRSF038895">
    <property type="entry name" value="FPGS"/>
    <property type="match status" value="1"/>
</dbReference>
<feature type="binding site" evidence="18">
    <location>
        <position position="369"/>
    </location>
    <ligand>
        <name>ATP</name>
        <dbReference type="ChEBI" id="CHEBI:30616"/>
    </ligand>
</feature>
<dbReference type="SUPFAM" id="SSF53623">
    <property type="entry name" value="MurD-like peptide ligases, catalytic domain"/>
    <property type="match status" value="1"/>
</dbReference>
<dbReference type="UniPathway" id="UPA00850"/>
<keyword evidence="6" id="KW-0963">Cytoplasm</keyword>
<comment type="pathway">
    <text evidence="4 17">Cofactor biosynthesis; tetrahydrofolylpolyglutamate biosynthesis.</text>
</comment>
<name>A0A4U0UGY3_9PEZI</name>
<dbReference type="InterPro" id="IPR036565">
    <property type="entry name" value="Mur-like_cat_sf"/>
</dbReference>
<keyword evidence="10 18" id="KW-0547">Nucleotide-binding</keyword>
<dbReference type="NCBIfam" id="TIGR01499">
    <property type="entry name" value="folC"/>
    <property type="match status" value="1"/>
</dbReference>
<keyword evidence="8 17" id="KW-0436">Ligase</keyword>
<evidence type="ECO:0000256" key="14">
    <source>
        <dbReference type="ARBA" id="ARBA00023128"/>
    </source>
</evidence>
<evidence type="ECO:0000256" key="16">
    <source>
        <dbReference type="ARBA" id="ARBA00047493"/>
    </source>
</evidence>
<dbReference type="GO" id="GO:0005743">
    <property type="term" value="C:mitochondrial inner membrane"/>
    <property type="evidence" value="ECO:0007669"/>
    <property type="project" value="UniProtKB-SubCell"/>
</dbReference>
<evidence type="ECO:0000256" key="17">
    <source>
        <dbReference type="PIRNR" id="PIRNR038895"/>
    </source>
</evidence>
<dbReference type="EMBL" id="NAJP01000078">
    <property type="protein sequence ID" value="TKA34637.1"/>
    <property type="molecule type" value="Genomic_DNA"/>
</dbReference>
<dbReference type="OrthoDB" id="5212574at2759"/>
<dbReference type="AlphaFoldDB" id="A0A4U0UGY3"/>
<dbReference type="STRING" id="329885.A0A4U0UGY3"/>
<evidence type="ECO:0000256" key="7">
    <source>
        <dbReference type="ARBA" id="ARBA00022563"/>
    </source>
</evidence>
<evidence type="ECO:0000256" key="6">
    <source>
        <dbReference type="ARBA" id="ARBA00022490"/>
    </source>
</evidence>
<evidence type="ECO:0000256" key="9">
    <source>
        <dbReference type="ARBA" id="ARBA00022723"/>
    </source>
</evidence>
<evidence type="ECO:0000256" key="5">
    <source>
        <dbReference type="ARBA" id="ARBA00008276"/>
    </source>
</evidence>
<evidence type="ECO:0000256" key="11">
    <source>
        <dbReference type="ARBA" id="ARBA00022792"/>
    </source>
</evidence>
<feature type="binding site" evidence="19">
    <location>
        <position position="128"/>
    </location>
    <ligand>
        <name>Mg(2+)</name>
        <dbReference type="ChEBI" id="CHEBI:18420"/>
        <label>1</label>
    </ligand>
</feature>